<dbReference type="InterPro" id="IPR007110">
    <property type="entry name" value="Ig-like_dom"/>
</dbReference>
<accession>A0ABR1AK66</accession>
<gene>
    <name evidence="3" type="ORF">RUM44_001234</name>
</gene>
<dbReference type="PANTHER" id="PTHR23278:SF31">
    <property type="entry name" value="SIDESTEP II, ISOFORM A"/>
    <property type="match status" value="1"/>
</dbReference>
<feature type="signal peptide" evidence="1">
    <location>
        <begin position="1"/>
        <end position="18"/>
    </location>
</feature>
<evidence type="ECO:0000259" key="2">
    <source>
        <dbReference type="PROSITE" id="PS50835"/>
    </source>
</evidence>
<keyword evidence="4" id="KW-1185">Reference proteome</keyword>
<evidence type="ECO:0000313" key="4">
    <source>
        <dbReference type="Proteomes" id="UP001359485"/>
    </source>
</evidence>
<reference evidence="3 4" key="1">
    <citation type="submission" date="2023-09" db="EMBL/GenBank/DDBJ databases">
        <title>Genomes of two closely related lineages of the louse Polyplax serrata with different host specificities.</title>
        <authorList>
            <person name="Martinu J."/>
            <person name="Tarabai H."/>
            <person name="Stefka J."/>
            <person name="Hypsa V."/>
        </authorList>
    </citation>
    <scope>NUCLEOTIDE SEQUENCE [LARGE SCALE GENOMIC DNA]</scope>
    <source>
        <strain evidence="3">98ZLc_SE</strain>
    </source>
</reference>
<keyword evidence="1" id="KW-0732">Signal</keyword>
<organism evidence="3 4">
    <name type="scientific">Polyplax serrata</name>
    <name type="common">Common mouse louse</name>
    <dbReference type="NCBI Taxonomy" id="468196"/>
    <lineage>
        <taxon>Eukaryota</taxon>
        <taxon>Metazoa</taxon>
        <taxon>Ecdysozoa</taxon>
        <taxon>Arthropoda</taxon>
        <taxon>Hexapoda</taxon>
        <taxon>Insecta</taxon>
        <taxon>Pterygota</taxon>
        <taxon>Neoptera</taxon>
        <taxon>Paraneoptera</taxon>
        <taxon>Psocodea</taxon>
        <taxon>Troctomorpha</taxon>
        <taxon>Phthiraptera</taxon>
        <taxon>Anoplura</taxon>
        <taxon>Polyplacidae</taxon>
        <taxon>Polyplax</taxon>
    </lineage>
</organism>
<dbReference type="PANTHER" id="PTHR23278">
    <property type="entry name" value="SIDESTEP PROTEIN"/>
    <property type="match status" value="1"/>
</dbReference>
<dbReference type="EMBL" id="JAWJWF010000047">
    <property type="protein sequence ID" value="KAK6621427.1"/>
    <property type="molecule type" value="Genomic_DNA"/>
</dbReference>
<feature type="domain" description="Ig-like" evidence="2">
    <location>
        <begin position="103"/>
        <end position="152"/>
    </location>
</feature>
<dbReference type="SUPFAM" id="SSF48726">
    <property type="entry name" value="Immunoglobulin"/>
    <property type="match status" value="1"/>
</dbReference>
<dbReference type="InterPro" id="IPR013783">
    <property type="entry name" value="Ig-like_fold"/>
</dbReference>
<proteinExistence type="predicted"/>
<dbReference type="Gene3D" id="2.60.40.10">
    <property type="entry name" value="Immunoglobulins"/>
    <property type="match status" value="2"/>
</dbReference>
<dbReference type="InterPro" id="IPR036179">
    <property type="entry name" value="Ig-like_dom_sf"/>
</dbReference>
<evidence type="ECO:0000256" key="1">
    <source>
        <dbReference type="SAM" id="SignalP"/>
    </source>
</evidence>
<dbReference type="CDD" id="cd00096">
    <property type="entry name" value="Ig"/>
    <property type="match status" value="1"/>
</dbReference>
<feature type="chain" id="PRO_5046971024" description="Ig-like domain-containing protein" evidence="1">
    <location>
        <begin position="19"/>
        <end position="152"/>
    </location>
</feature>
<dbReference type="Proteomes" id="UP001359485">
    <property type="component" value="Unassembled WGS sequence"/>
</dbReference>
<evidence type="ECO:0000313" key="3">
    <source>
        <dbReference type="EMBL" id="KAK6621427.1"/>
    </source>
</evidence>
<sequence>MSVWLLTLQIQAVNLVHHLDCNKSESIQLIKCGKPPPTVSWLVNDKLVTGFIETNADDVIVNRLEVPRVTREMVNATFKCQASNSKLTLPLEKSTRLELHLKPQSVRILNKPKVLSADTEYGISCESIGSRPQAEITWWRENRRFRKGRVNI</sequence>
<feature type="domain" description="Ig-like" evidence="2">
    <location>
        <begin position="19"/>
        <end position="96"/>
    </location>
</feature>
<name>A0ABR1AK66_POLSC</name>
<dbReference type="PROSITE" id="PS50835">
    <property type="entry name" value="IG_LIKE"/>
    <property type="match status" value="2"/>
</dbReference>
<comment type="caution">
    <text evidence="3">The sequence shown here is derived from an EMBL/GenBank/DDBJ whole genome shotgun (WGS) entry which is preliminary data.</text>
</comment>
<protein>
    <recommendedName>
        <fullName evidence="2">Ig-like domain-containing protein</fullName>
    </recommendedName>
</protein>